<evidence type="ECO:0008006" key="12">
    <source>
        <dbReference type="Google" id="ProtNLM"/>
    </source>
</evidence>
<name>A0A6D2K8S0_9BRAS</name>
<dbReference type="Pfam" id="PF11861">
    <property type="entry name" value="DUF3381"/>
    <property type="match status" value="1"/>
</dbReference>
<dbReference type="PANTHER" id="PTHR10920">
    <property type="entry name" value="RIBOSOMAL RNA METHYLTRANSFERASE"/>
    <property type="match status" value="1"/>
</dbReference>
<dbReference type="Pfam" id="PF01728">
    <property type="entry name" value="FtsJ"/>
    <property type="match status" value="1"/>
</dbReference>
<evidence type="ECO:0000256" key="6">
    <source>
        <dbReference type="ARBA" id="ARBA00022691"/>
    </source>
</evidence>
<sequence length="399" mass="45256">MGKAKGKHRLDDYYYLSKERAFRSRAAYKLLQLNEKFPFLHKSRAVLDLCAATGGWMQVAVEKCPVGSLVLGVDLVPIAHVSGCVTLQQDITHPECMSRIKQVMKKHGVGAFDLVLHDGSPNVGGASAQEAVTQNALVIDSVRLATELLARNGNFITKVFRSRDYNSVLYCLGKLFDKVEVYKPAASRSTSAETFVLGLRYKAPGDIDPRLLDDYRHLFKEVVETREKPVDVINKTREKKRNRVGYENGVSVLRKVSSAADFVWSETPLDILGTVTCISFDDQASLPLKEHELTTEEVKVLCDDLLVLHKNDFKHILKWRMQIRKAKMEETKKEPQDEKLLNELEELTFDETTFVVRSCLPDCFNVDIYDLTDLPMTRKKEIEESDDVVSIFQSYVCLD</sequence>
<dbReference type="InterPro" id="IPR050082">
    <property type="entry name" value="RNA_methyltr_RlmE"/>
</dbReference>
<dbReference type="OrthoDB" id="1287559at2759"/>
<evidence type="ECO:0000313" key="10">
    <source>
        <dbReference type="EMBL" id="CAA7049457.1"/>
    </source>
</evidence>
<keyword evidence="7" id="KW-0539">Nucleus</keyword>
<gene>
    <name evidence="10" type="ORF">MERR_LOCUS36692</name>
</gene>
<dbReference type="EMBL" id="CACVBM020001418">
    <property type="protein sequence ID" value="CAA7049457.1"/>
    <property type="molecule type" value="Genomic_DNA"/>
</dbReference>
<dbReference type="InterPro" id="IPR002877">
    <property type="entry name" value="RNA_MeTrfase_FtsJ_dom"/>
</dbReference>
<dbReference type="SUPFAM" id="SSF53335">
    <property type="entry name" value="S-adenosyl-L-methionine-dependent methyltransferases"/>
    <property type="match status" value="1"/>
</dbReference>
<keyword evidence="2" id="KW-0690">Ribosome biogenesis</keyword>
<evidence type="ECO:0000256" key="2">
    <source>
        <dbReference type="ARBA" id="ARBA00022517"/>
    </source>
</evidence>
<evidence type="ECO:0000256" key="5">
    <source>
        <dbReference type="ARBA" id="ARBA00022679"/>
    </source>
</evidence>
<feature type="domain" description="Ribosomal RNA methyltransferase FtsJ" evidence="8">
    <location>
        <begin position="22"/>
        <end position="201"/>
    </location>
</feature>
<evidence type="ECO:0000256" key="4">
    <source>
        <dbReference type="ARBA" id="ARBA00022603"/>
    </source>
</evidence>
<dbReference type="GO" id="GO:0000466">
    <property type="term" value="P:maturation of 5.8S rRNA from tricistronic rRNA transcript (SSU-rRNA, 5.8S rRNA, LSU-rRNA)"/>
    <property type="evidence" value="ECO:0007669"/>
    <property type="project" value="TreeGrafter"/>
</dbReference>
<accession>A0A6D2K8S0</accession>
<evidence type="ECO:0000259" key="8">
    <source>
        <dbReference type="Pfam" id="PF01728"/>
    </source>
</evidence>
<dbReference type="PANTHER" id="PTHR10920:SF23">
    <property type="entry name" value="RRNA METHYLTRANSFERASE"/>
    <property type="match status" value="1"/>
</dbReference>
<dbReference type="FunFam" id="3.40.50.150:FF:000004">
    <property type="entry name" value="AdoMet-dependent rRNA methyltransferase SPB1"/>
    <property type="match status" value="1"/>
</dbReference>
<dbReference type="GO" id="GO:0000463">
    <property type="term" value="P:maturation of LSU-rRNA from tricistronic rRNA transcript (SSU-rRNA, 5.8S rRNA, LSU-rRNA)"/>
    <property type="evidence" value="ECO:0007669"/>
    <property type="project" value="TreeGrafter"/>
</dbReference>
<dbReference type="GO" id="GO:0008650">
    <property type="term" value="F:rRNA (uridine-2'-O-)-methyltransferase activity"/>
    <property type="evidence" value="ECO:0007669"/>
    <property type="project" value="TreeGrafter"/>
</dbReference>
<evidence type="ECO:0000313" key="11">
    <source>
        <dbReference type="Proteomes" id="UP000467841"/>
    </source>
</evidence>
<dbReference type="HAMAP" id="MF_01547">
    <property type="entry name" value="RNA_methyltr_E"/>
    <property type="match status" value="1"/>
</dbReference>
<evidence type="ECO:0000256" key="7">
    <source>
        <dbReference type="ARBA" id="ARBA00023242"/>
    </source>
</evidence>
<dbReference type="Gene3D" id="3.40.50.150">
    <property type="entry name" value="Vaccinia Virus protein VP39"/>
    <property type="match status" value="1"/>
</dbReference>
<dbReference type="Proteomes" id="UP000467841">
    <property type="component" value="Unassembled WGS sequence"/>
</dbReference>
<protein>
    <recommendedName>
        <fullName evidence="12">Ribosomal RNA methyltransferase FtsJ domain-containing protein</fullName>
    </recommendedName>
</protein>
<organism evidence="10 11">
    <name type="scientific">Microthlaspi erraticum</name>
    <dbReference type="NCBI Taxonomy" id="1685480"/>
    <lineage>
        <taxon>Eukaryota</taxon>
        <taxon>Viridiplantae</taxon>
        <taxon>Streptophyta</taxon>
        <taxon>Embryophyta</taxon>
        <taxon>Tracheophyta</taxon>
        <taxon>Spermatophyta</taxon>
        <taxon>Magnoliopsida</taxon>
        <taxon>eudicotyledons</taxon>
        <taxon>Gunneridae</taxon>
        <taxon>Pentapetalae</taxon>
        <taxon>rosids</taxon>
        <taxon>malvids</taxon>
        <taxon>Brassicales</taxon>
        <taxon>Brassicaceae</taxon>
        <taxon>Coluteocarpeae</taxon>
        <taxon>Microthlaspi</taxon>
    </lineage>
</organism>
<dbReference type="GO" id="GO:0016435">
    <property type="term" value="F:rRNA (guanine) methyltransferase activity"/>
    <property type="evidence" value="ECO:0007669"/>
    <property type="project" value="TreeGrafter"/>
</dbReference>
<comment type="subcellular location">
    <subcellularLocation>
        <location evidence="1">Nucleus</location>
        <location evidence="1">Nucleolus</location>
    </subcellularLocation>
</comment>
<keyword evidence="3" id="KW-0698">rRNA processing</keyword>
<evidence type="ECO:0000256" key="3">
    <source>
        <dbReference type="ARBA" id="ARBA00022552"/>
    </source>
</evidence>
<keyword evidence="6" id="KW-0949">S-adenosyl-L-methionine</keyword>
<keyword evidence="11" id="KW-1185">Reference proteome</keyword>
<keyword evidence="4" id="KW-0489">Methyltransferase</keyword>
<evidence type="ECO:0000256" key="1">
    <source>
        <dbReference type="ARBA" id="ARBA00004604"/>
    </source>
</evidence>
<reference evidence="10" key="1">
    <citation type="submission" date="2020-01" db="EMBL/GenBank/DDBJ databases">
        <authorList>
            <person name="Mishra B."/>
        </authorList>
    </citation>
    <scope>NUCLEOTIDE SEQUENCE [LARGE SCALE GENOMIC DNA]</scope>
</reference>
<comment type="caution">
    <text evidence="10">The sequence shown here is derived from an EMBL/GenBank/DDBJ whole genome shotgun (WGS) entry which is preliminary data.</text>
</comment>
<feature type="domain" description="DUF3381" evidence="9">
    <location>
        <begin position="238"/>
        <end position="341"/>
    </location>
</feature>
<dbReference type="GO" id="GO:0030687">
    <property type="term" value="C:preribosome, large subunit precursor"/>
    <property type="evidence" value="ECO:0007669"/>
    <property type="project" value="TreeGrafter"/>
</dbReference>
<dbReference type="InterPro" id="IPR029063">
    <property type="entry name" value="SAM-dependent_MTases_sf"/>
</dbReference>
<keyword evidence="5" id="KW-0808">Transferase</keyword>
<dbReference type="InterPro" id="IPR024576">
    <property type="entry name" value="rRNA_MeTfrase_Spb1_DUF3381"/>
</dbReference>
<proteinExistence type="inferred from homology"/>
<dbReference type="GO" id="GO:0005730">
    <property type="term" value="C:nucleolus"/>
    <property type="evidence" value="ECO:0007669"/>
    <property type="project" value="UniProtKB-SubCell"/>
</dbReference>
<dbReference type="InterPro" id="IPR015507">
    <property type="entry name" value="rRNA-MeTfrase_E"/>
</dbReference>
<evidence type="ECO:0000259" key="9">
    <source>
        <dbReference type="Pfam" id="PF11861"/>
    </source>
</evidence>
<dbReference type="AlphaFoldDB" id="A0A6D2K8S0"/>